<protein>
    <submittedName>
        <fullName evidence="2">XRE family transcriptional regulator</fullName>
    </submittedName>
</protein>
<feature type="domain" description="HTH cro/C1-type" evidence="1">
    <location>
        <begin position="24"/>
        <end position="82"/>
    </location>
</feature>
<dbReference type="SMART" id="SM00530">
    <property type="entry name" value="HTH_XRE"/>
    <property type="match status" value="1"/>
</dbReference>
<accession>A0A371X735</accession>
<dbReference type="EMBL" id="QURL01000002">
    <property type="protein sequence ID" value="RFC65049.1"/>
    <property type="molecule type" value="Genomic_DNA"/>
</dbReference>
<evidence type="ECO:0000313" key="2">
    <source>
        <dbReference type="EMBL" id="RFC65049.1"/>
    </source>
</evidence>
<dbReference type="AlphaFoldDB" id="A0A371X735"/>
<dbReference type="Proteomes" id="UP000264310">
    <property type="component" value="Unassembled WGS sequence"/>
</dbReference>
<dbReference type="PROSITE" id="PS50943">
    <property type="entry name" value="HTH_CROC1"/>
    <property type="match status" value="1"/>
</dbReference>
<evidence type="ECO:0000259" key="1">
    <source>
        <dbReference type="PROSITE" id="PS50943"/>
    </source>
</evidence>
<evidence type="ECO:0000313" key="3">
    <source>
        <dbReference type="Proteomes" id="UP000264310"/>
    </source>
</evidence>
<reference evidence="2 3" key="1">
    <citation type="submission" date="2018-08" db="EMBL/GenBank/DDBJ databases">
        <title>Fulvimarina sp. 85, whole genome shotgun sequence.</title>
        <authorList>
            <person name="Tuo L."/>
        </authorList>
    </citation>
    <scope>NUCLEOTIDE SEQUENCE [LARGE SCALE GENOMIC DNA]</scope>
    <source>
        <strain evidence="2 3">85</strain>
    </source>
</reference>
<gene>
    <name evidence="2" type="ORF">DYI37_04065</name>
</gene>
<dbReference type="SUPFAM" id="SSF47413">
    <property type="entry name" value="lambda repressor-like DNA-binding domains"/>
    <property type="match status" value="1"/>
</dbReference>
<dbReference type="InterPro" id="IPR001387">
    <property type="entry name" value="Cro/C1-type_HTH"/>
</dbReference>
<dbReference type="CDD" id="cd00093">
    <property type="entry name" value="HTH_XRE"/>
    <property type="match status" value="1"/>
</dbReference>
<sequence length="91" mass="9881">MTTRPSGPPPISWQKSWMKLQGQLMRQRKALGWSQQTLADLTGMSLATVKRWELGTSTPNAMDLFQWAAALGIEITSTVSESVTTDTAGAA</sequence>
<dbReference type="GO" id="GO:0003677">
    <property type="term" value="F:DNA binding"/>
    <property type="evidence" value="ECO:0007669"/>
    <property type="project" value="InterPro"/>
</dbReference>
<organism evidence="2 3">
    <name type="scientific">Fulvimarina endophytica</name>
    <dbReference type="NCBI Taxonomy" id="2293836"/>
    <lineage>
        <taxon>Bacteria</taxon>
        <taxon>Pseudomonadati</taxon>
        <taxon>Pseudomonadota</taxon>
        <taxon>Alphaproteobacteria</taxon>
        <taxon>Hyphomicrobiales</taxon>
        <taxon>Aurantimonadaceae</taxon>
        <taxon>Fulvimarina</taxon>
    </lineage>
</organism>
<comment type="caution">
    <text evidence="2">The sequence shown here is derived from an EMBL/GenBank/DDBJ whole genome shotgun (WGS) entry which is preliminary data.</text>
</comment>
<dbReference type="Gene3D" id="1.10.260.40">
    <property type="entry name" value="lambda repressor-like DNA-binding domains"/>
    <property type="match status" value="1"/>
</dbReference>
<keyword evidence="3" id="KW-1185">Reference proteome</keyword>
<dbReference type="Pfam" id="PF01381">
    <property type="entry name" value="HTH_3"/>
    <property type="match status" value="1"/>
</dbReference>
<dbReference type="InterPro" id="IPR010982">
    <property type="entry name" value="Lambda_DNA-bd_dom_sf"/>
</dbReference>
<name>A0A371X735_9HYPH</name>
<proteinExistence type="predicted"/>